<accession>A0A8B9GS86</accession>
<evidence type="ECO:0000313" key="3">
    <source>
        <dbReference type="Proteomes" id="UP000694621"/>
    </source>
</evidence>
<sequence>MPGNGRLGRSMVWKFLCPLRRSRPERVILARSESMHGEQVLKITITETTVIEADSGVWNSRALSYLCLWFFFSFCTLFLNKYILSLLEGEPSMLGKYGILLSFLVCLCFSV</sequence>
<organism evidence="2 3">
    <name type="scientific">Astyanax mexicanus</name>
    <name type="common">Blind cave fish</name>
    <name type="synonym">Astyanax fasciatus mexicanus</name>
    <dbReference type="NCBI Taxonomy" id="7994"/>
    <lineage>
        <taxon>Eukaryota</taxon>
        <taxon>Metazoa</taxon>
        <taxon>Chordata</taxon>
        <taxon>Craniata</taxon>
        <taxon>Vertebrata</taxon>
        <taxon>Euteleostomi</taxon>
        <taxon>Actinopterygii</taxon>
        <taxon>Neopterygii</taxon>
        <taxon>Teleostei</taxon>
        <taxon>Ostariophysi</taxon>
        <taxon>Characiformes</taxon>
        <taxon>Characoidei</taxon>
        <taxon>Acestrorhamphidae</taxon>
        <taxon>Acestrorhamphinae</taxon>
        <taxon>Astyanax</taxon>
    </lineage>
</organism>
<feature type="transmembrane region" description="Helical" evidence="1">
    <location>
        <begin position="62"/>
        <end position="82"/>
    </location>
</feature>
<reference evidence="2" key="1">
    <citation type="submission" date="2025-08" db="UniProtKB">
        <authorList>
            <consortium name="Ensembl"/>
        </authorList>
    </citation>
    <scope>IDENTIFICATION</scope>
</reference>
<evidence type="ECO:0000256" key="1">
    <source>
        <dbReference type="SAM" id="Phobius"/>
    </source>
</evidence>
<keyword evidence="1" id="KW-0812">Transmembrane</keyword>
<proteinExistence type="predicted"/>
<keyword evidence="1" id="KW-1133">Transmembrane helix</keyword>
<dbReference type="Ensembl" id="ENSAMXT00005003510.1">
    <property type="protein sequence ID" value="ENSAMXP00005003076.1"/>
    <property type="gene ID" value="ENSAMXG00005001924.1"/>
</dbReference>
<name>A0A8B9GS86_ASTMX</name>
<evidence type="ECO:0000313" key="2">
    <source>
        <dbReference type="Ensembl" id="ENSAMXP00005003076.1"/>
    </source>
</evidence>
<protein>
    <submittedName>
        <fullName evidence="2">Uncharacterized protein</fullName>
    </submittedName>
</protein>
<dbReference type="Proteomes" id="UP000694621">
    <property type="component" value="Unplaced"/>
</dbReference>
<keyword evidence="1" id="KW-0472">Membrane</keyword>
<dbReference type="AlphaFoldDB" id="A0A8B9GS86"/>